<accession>A0ACD3VA94</accession>
<evidence type="ECO:0000313" key="1">
    <source>
        <dbReference type="EMBL" id="UGY03012.1"/>
    </source>
</evidence>
<protein>
    <submittedName>
        <fullName evidence="1">Uncharacterized protein</fullName>
    </submittedName>
</protein>
<proteinExistence type="predicted"/>
<evidence type="ECO:0000313" key="2">
    <source>
        <dbReference type="Proteomes" id="UP000692816"/>
    </source>
</evidence>
<keyword evidence="2" id="KW-1185">Reference proteome</keyword>
<dbReference type="EMBL" id="CP088282">
    <property type="protein sequence ID" value="UGY03012.1"/>
    <property type="molecule type" value="Genomic_DNA"/>
</dbReference>
<organism evidence="1 2">
    <name type="scientific">Bradyrhizobium quebecense</name>
    <dbReference type="NCBI Taxonomy" id="2748629"/>
    <lineage>
        <taxon>Bacteria</taxon>
        <taxon>Pseudomonadati</taxon>
        <taxon>Pseudomonadota</taxon>
        <taxon>Alphaproteobacteria</taxon>
        <taxon>Hyphomicrobiales</taxon>
        <taxon>Nitrobacteraceae</taxon>
        <taxon>Bradyrhizobium</taxon>
    </lineage>
</organism>
<name>A0ACD3VA94_9BRAD</name>
<dbReference type="Proteomes" id="UP000692816">
    <property type="component" value="Chromosome"/>
</dbReference>
<gene>
    <name evidence="1" type="ORF">J4P68_0039135</name>
</gene>
<reference evidence="1 2" key="1">
    <citation type="journal article" date="2021" name="Int. J. Syst. Evol. Microbiol.">
        <title>Bradyrhizobium septentrionale sp. nov. (sv. septentrionale) and Bradyrhizobium quebecense sp. nov. (sv. septentrionale) associated with legumes native to Canada possess rearranged symbiosis genes and numerous insertion sequences.</title>
        <authorList>
            <person name="Bromfield E.S.P."/>
            <person name="Cloutier S."/>
        </authorList>
    </citation>
    <scope>NUCLEOTIDE SEQUENCE [LARGE SCALE GENOMIC DNA]</scope>
    <source>
        <strain evidence="1 2">12S5</strain>
    </source>
</reference>
<sequence length="105" mass="12681">MTGIRLPKQVIERIEERWWSRFKEKQRTSELIDERLERLRTHRNNIGRYRRLLNTELSDLERKFIERRLSEEKMAMQILVADIPPLAVERPPDDEIISRSGEAQP</sequence>